<dbReference type="AlphaFoldDB" id="A0A6M3LR45"/>
<evidence type="ECO:0000313" key="1">
    <source>
        <dbReference type="EMBL" id="QJA97836.1"/>
    </source>
</evidence>
<dbReference type="EMBL" id="MT143529">
    <property type="protein sequence ID" value="QJA97836.1"/>
    <property type="molecule type" value="Genomic_DNA"/>
</dbReference>
<proteinExistence type="predicted"/>
<accession>A0A6M3LR45</accession>
<protein>
    <submittedName>
        <fullName evidence="1">Uncharacterized protein</fullName>
    </submittedName>
</protein>
<name>A0A6M3LR45_9ZZZZ</name>
<reference evidence="1" key="1">
    <citation type="submission" date="2020-03" db="EMBL/GenBank/DDBJ databases">
        <title>The deep terrestrial virosphere.</title>
        <authorList>
            <person name="Holmfeldt K."/>
            <person name="Nilsson E."/>
            <person name="Simone D."/>
            <person name="Lopez-Fernandez M."/>
            <person name="Wu X."/>
            <person name="de Brujin I."/>
            <person name="Lundin D."/>
            <person name="Andersson A."/>
            <person name="Bertilsson S."/>
            <person name="Dopson M."/>
        </authorList>
    </citation>
    <scope>NUCLEOTIDE SEQUENCE</scope>
    <source>
        <strain evidence="1">MM415B05916</strain>
    </source>
</reference>
<gene>
    <name evidence="1" type="ORF">MM415B05916_0006</name>
</gene>
<organism evidence="1">
    <name type="scientific">viral metagenome</name>
    <dbReference type="NCBI Taxonomy" id="1070528"/>
    <lineage>
        <taxon>unclassified sequences</taxon>
        <taxon>metagenomes</taxon>
        <taxon>organismal metagenomes</taxon>
    </lineage>
</organism>
<sequence>MLLNKYDWKSFFHSMNPFWAFNRMMVKDTKGGWIKSCIVSLIFYGGKMCPNHGRIDCKTCKPKKFCYFPWSQEDLKQFEEEDKEFERSLFYGI</sequence>